<name>A0A0K8RJB7_IXORI</name>
<dbReference type="AlphaFoldDB" id="A0A0K8RJB7"/>
<proteinExistence type="evidence at transcript level"/>
<feature type="signal peptide" evidence="2">
    <location>
        <begin position="1"/>
        <end position="20"/>
    </location>
</feature>
<sequence length="387" mass="42583">MNAPKLQELLLLLLSVSVSAAGESATAQKQAECSGQEIEETLYVGVYIFTDSVFRACSSYKGDVLEDYLKAFVGGVAMRFWGLRSPAVKVVFHGSRPLTDQEERDIVGNGRDERHSPVKGADAVKKLLSIEVDGETVYGKNIFYYLLTGRNITEEATKAIINTEATIPGGDSDYDEYSDETSTEKKRTVDARSNPTKEKFRSVGGLSQYGTICTASVGIGYDNGRNFSGVEVAAQQVANILGPVYHGNISTRICDDYQDAETEFHNSECYMRKNYGQKDEDKYECLKDALEKSESEIKNPQRFFDKHKGWSPCGQSFPGTEECKSEETAQASSPECHLSCCPQAKALRLFIKTPYDVIPAPDGKNCRSQKVCVAGDCVTAEATTKNK</sequence>
<dbReference type="GO" id="GO:0006508">
    <property type="term" value="P:proteolysis"/>
    <property type="evidence" value="ECO:0007669"/>
    <property type="project" value="UniProtKB-KW"/>
</dbReference>
<keyword evidence="3" id="KW-0378">Hydrolase</keyword>
<dbReference type="EMBL" id="GADI01002627">
    <property type="protein sequence ID" value="JAA71181.1"/>
    <property type="molecule type" value="mRNA"/>
</dbReference>
<organism evidence="3">
    <name type="scientific">Ixodes ricinus</name>
    <name type="common">Common tick</name>
    <name type="synonym">Acarus ricinus</name>
    <dbReference type="NCBI Taxonomy" id="34613"/>
    <lineage>
        <taxon>Eukaryota</taxon>
        <taxon>Metazoa</taxon>
        <taxon>Ecdysozoa</taxon>
        <taxon>Arthropoda</taxon>
        <taxon>Chelicerata</taxon>
        <taxon>Arachnida</taxon>
        <taxon>Acari</taxon>
        <taxon>Parasitiformes</taxon>
        <taxon>Ixodida</taxon>
        <taxon>Ixodoidea</taxon>
        <taxon>Ixodidae</taxon>
        <taxon>Ixodinae</taxon>
        <taxon>Ixodes</taxon>
    </lineage>
</organism>
<accession>A0A0K8RJB7</accession>
<evidence type="ECO:0000313" key="3">
    <source>
        <dbReference type="EMBL" id="JAA71181.1"/>
    </source>
</evidence>
<keyword evidence="3" id="KW-0482">Metalloprotease</keyword>
<feature type="region of interest" description="Disordered" evidence="1">
    <location>
        <begin position="170"/>
        <end position="196"/>
    </location>
</feature>
<feature type="chain" id="PRO_5005518260" evidence="2">
    <location>
        <begin position="21"/>
        <end position="387"/>
    </location>
</feature>
<evidence type="ECO:0000256" key="1">
    <source>
        <dbReference type="SAM" id="MobiDB-lite"/>
    </source>
</evidence>
<reference evidence="3" key="1">
    <citation type="submission" date="2012-12" db="EMBL/GenBank/DDBJ databases">
        <title>Identification and characterization of a phenylalanine ammonia-lyase gene family in Isatis indigotica Fort.</title>
        <authorList>
            <person name="Liu Q."/>
            <person name="Chen J."/>
            <person name="Zhou X."/>
            <person name="Di P."/>
            <person name="Xiao Y."/>
            <person name="Xuan H."/>
            <person name="Zhang L."/>
            <person name="Chen W."/>
        </authorList>
    </citation>
    <scope>NUCLEOTIDE SEQUENCE</scope>
    <source>
        <tissue evidence="3">Salivary gland</tissue>
    </source>
</reference>
<dbReference type="Gene3D" id="3.40.390.10">
    <property type="entry name" value="Collagenase (Catalytic Domain)"/>
    <property type="match status" value="1"/>
</dbReference>
<dbReference type="InterPro" id="IPR024079">
    <property type="entry name" value="MetalloPept_cat_dom_sf"/>
</dbReference>
<keyword evidence="2" id="KW-0732">Signal</keyword>
<evidence type="ECO:0000256" key="2">
    <source>
        <dbReference type="SAM" id="SignalP"/>
    </source>
</evidence>
<dbReference type="GO" id="GO:0008237">
    <property type="term" value="F:metallopeptidase activity"/>
    <property type="evidence" value="ECO:0007669"/>
    <property type="project" value="UniProtKB-KW"/>
</dbReference>
<keyword evidence="3" id="KW-0645">Protease</keyword>
<protein>
    <submittedName>
        <fullName evidence="3">Putative metalloprotease</fullName>
    </submittedName>
</protein>
<feature type="compositionally biased region" description="Acidic residues" evidence="1">
    <location>
        <begin position="172"/>
        <end position="181"/>
    </location>
</feature>
<feature type="compositionally biased region" description="Basic and acidic residues" evidence="1">
    <location>
        <begin position="182"/>
        <end position="196"/>
    </location>
</feature>